<dbReference type="InterPro" id="IPR014710">
    <property type="entry name" value="RmlC-like_jellyroll"/>
</dbReference>
<dbReference type="Proteomes" id="UP001300692">
    <property type="component" value="Unassembled WGS sequence"/>
</dbReference>
<reference evidence="2 3" key="1">
    <citation type="submission" date="2022-10" db="EMBL/GenBank/DDBJ databases">
        <title>Comparative genomics and taxonomic characterization of three novel marine species of genus Reichenbachiella exhibiting antioxidant and polysaccharide degradation activities.</title>
        <authorList>
            <person name="Muhammad N."/>
            <person name="Lee Y.-J."/>
            <person name="Ko J."/>
            <person name="Kim S.-G."/>
        </authorList>
    </citation>
    <scope>NUCLEOTIDE SEQUENCE [LARGE SCALE GENOMIC DNA]</scope>
    <source>
        <strain evidence="2 3">ABR2-5</strain>
    </source>
</reference>
<proteinExistence type="predicted"/>
<organism evidence="2 3">
    <name type="scientific">Reichenbachiella ulvae</name>
    <dbReference type="NCBI Taxonomy" id="2980104"/>
    <lineage>
        <taxon>Bacteria</taxon>
        <taxon>Pseudomonadati</taxon>
        <taxon>Bacteroidota</taxon>
        <taxon>Cytophagia</taxon>
        <taxon>Cytophagales</taxon>
        <taxon>Reichenbachiellaceae</taxon>
        <taxon>Reichenbachiella</taxon>
    </lineage>
</organism>
<comment type="caution">
    <text evidence="2">The sequence shown here is derived from an EMBL/GenBank/DDBJ whole genome shotgun (WGS) entry which is preliminary data.</text>
</comment>
<accession>A0ABT3CVA8</accession>
<dbReference type="Pfam" id="PF00027">
    <property type="entry name" value="cNMP_binding"/>
    <property type="match status" value="1"/>
</dbReference>
<dbReference type="EMBL" id="JAOYOD010000001">
    <property type="protein sequence ID" value="MCV9387532.1"/>
    <property type="molecule type" value="Genomic_DNA"/>
</dbReference>
<gene>
    <name evidence="2" type="ORF">N7U62_12705</name>
</gene>
<evidence type="ECO:0000313" key="3">
    <source>
        <dbReference type="Proteomes" id="UP001300692"/>
    </source>
</evidence>
<dbReference type="RefSeq" id="WP_264138353.1">
    <property type="nucleotide sequence ID" value="NZ_JAOYOD010000001.1"/>
</dbReference>
<evidence type="ECO:0000259" key="1">
    <source>
        <dbReference type="PROSITE" id="PS50042"/>
    </source>
</evidence>
<feature type="domain" description="Cyclic nucleotide-binding" evidence="1">
    <location>
        <begin position="13"/>
        <end position="115"/>
    </location>
</feature>
<sequence>MTAYEHLHERIDSLSPLSESEWLDFSSRWHPHRFKKGDFMIEEGKVEKYFWFVHEGVLRAFFRRNGNESIVGFTYEGDFSGAYDSFLDQKPSDWNIQALSNVEALRISYQDLMEMYDAYKSVERWGRMFNARILIGMGRRQVEVRDFSAEERFDRLMQDSPHIFQKVPQKYLASYLGMTPETFSRMRKSTMKNSVVERT</sequence>
<dbReference type="CDD" id="cd00038">
    <property type="entry name" value="CAP_ED"/>
    <property type="match status" value="1"/>
</dbReference>
<dbReference type="Gene3D" id="2.60.120.10">
    <property type="entry name" value="Jelly Rolls"/>
    <property type="match status" value="1"/>
</dbReference>
<keyword evidence="3" id="KW-1185">Reference proteome</keyword>
<evidence type="ECO:0000313" key="2">
    <source>
        <dbReference type="EMBL" id="MCV9387532.1"/>
    </source>
</evidence>
<dbReference type="PROSITE" id="PS50042">
    <property type="entry name" value="CNMP_BINDING_3"/>
    <property type="match status" value="1"/>
</dbReference>
<protein>
    <submittedName>
        <fullName evidence="2">Crp/Fnr family transcriptional regulator</fullName>
    </submittedName>
</protein>
<name>A0ABT3CVA8_9BACT</name>
<dbReference type="SUPFAM" id="SSF51206">
    <property type="entry name" value="cAMP-binding domain-like"/>
    <property type="match status" value="1"/>
</dbReference>
<dbReference type="InterPro" id="IPR018490">
    <property type="entry name" value="cNMP-bd_dom_sf"/>
</dbReference>
<dbReference type="InterPro" id="IPR000595">
    <property type="entry name" value="cNMP-bd_dom"/>
</dbReference>